<dbReference type="EC" id="2.4.99.12" evidence="5 12"/>
<evidence type="ECO:0000256" key="10">
    <source>
        <dbReference type="PIRSR" id="PIRSR639901-1"/>
    </source>
</evidence>
<comment type="similarity">
    <text evidence="4">Belongs to the glycosyltransferase group 1 family. Glycosyltransferase 30 subfamily.</text>
</comment>
<comment type="subcellular location">
    <subcellularLocation>
        <location evidence="2">Cell inner membrane</location>
        <topology evidence="2">Single-pass membrane protein</topology>
        <orientation evidence="2">Cytoplasmic side</orientation>
    </subcellularLocation>
    <subcellularLocation>
        <location evidence="12">Cell membrane</location>
    </subcellularLocation>
</comment>
<dbReference type="GO" id="GO:0005886">
    <property type="term" value="C:plasma membrane"/>
    <property type="evidence" value="ECO:0007669"/>
    <property type="project" value="UniProtKB-SubCell"/>
</dbReference>
<evidence type="ECO:0000313" key="14">
    <source>
        <dbReference type="EMBL" id="ABE63913.1"/>
    </source>
</evidence>
<keyword evidence="12" id="KW-1003">Cell membrane</keyword>
<reference evidence="14 15" key="1">
    <citation type="submission" date="2006-03" db="EMBL/GenBank/DDBJ databases">
        <title>Complete sequence of chromosome of Nitrobacter hamburgensis X14.</title>
        <authorList>
            <consortium name="US DOE Joint Genome Institute"/>
            <person name="Copeland A."/>
            <person name="Lucas S."/>
            <person name="Lapidus A."/>
            <person name="Barry K."/>
            <person name="Detter J.C."/>
            <person name="Glavina del Rio T."/>
            <person name="Hammon N."/>
            <person name="Israni S."/>
            <person name="Dalin E."/>
            <person name="Tice H."/>
            <person name="Pitluck S."/>
            <person name="Chain P."/>
            <person name="Malfatti S."/>
            <person name="Shin M."/>
            <person name="Vergez L."/>
            <person name="Schmutz J."/>
            <person name="Larimer F."/>
            <person name="Land M."/>
            <person name="Hauser L."/>
            <person name="Kyrpides N."/>
            <person name="Ivanova N."/>
            <person name="Ward B."/>
            <person name="Arp D."/>
            <person name="Klotz M."/>
            <person name="Stein L."/>
            <person name="O'Mullan G."/>
            <person name="Starkenburg S."/>
            <person name="Sayavedra L."/>
            <person name="Poret-Peterson A.T."/>
            <person name="Gentry M.E."/>
            <person name="Bruce D."/>
            <person name="Richardson P."/>
        </authorList>
    </citation>
    <scope>NUCLEOTIDE SEQUENCE [LARGE SCALE GENOMIC DNA]</scope>
    <source>
        <strain evidence="15">DSM 10229 / NCIMB 13809 / X14</strain>
    </source>
</reference>
<dbReference type="GO" id="GO:0009245">
    <property type="term" value="P:lipid A biosynthetic process"/>
    <property type="evidence" value="ECO:0007669"/>
    <property type="project" value="TreeGrafter"/>
</dbReference>
<comment type="function">
    <text evidence="1 12">Involved in lipopolysaccharide (LPS) biosynthesis. Catalyzes the transfer of 3-deoxy-D-manno-octulosonate (Kdo) residue(s) from CMP-Kdo to lipid IV(A), the tetraacyldisaccharide-1,4'-bisphosphate precursor of lipid A.</text>
</comment>
<dbReference type="SUPFAM" id="SSF53756">
    <property type="entry name" value="UDP-Glycosyltransferase/glycogen phosphorylase"/>
    <property type="match status" value="1"/>
</dbReference>
<dbReference type="PANTHER" id="PTHR42755:SF1">
    <property type="entry name" value="3-DEOXY-D-MANNO-OCTULOSONIC ACID TRANSFERASE, MITOCHONDRIAL-RELATED"/>
    <property type="match status" value="1"/>
</dbReference>
<gene>
    <name evidence="14" type="ordered locus">Nham_3178</name>
</gene>
<keyword evidence="15" id="KW-1185">Reference proteome</keyword>
<proteinExistence type="inferred from homology"/>
<feature type="active site" description="Proton acceptor" evidence="10">
    <location>
        <position position="67"/>
    </location>
</feature>
<evidence type="ECO:0000256" key="11">
    <source>
        <dbReference type="PIRSR" id="PIRSR639901-2"/>
    </source>
</evidence>
<keyword evidence="12" id="KW-0448">Lipopolysaccharide biosynthesis</keyword>
<evidence type="ECO:0000256" key="2">
    <source>
        <dbReference type="ARBA" id="ARBA00004388"/>
    </source>
</evidence>
<dbReference type="FunFam" id="3.40.50.11720:FF:000001">
    <property type="entry name" value="3-deoxy-D-manno-octulosonic acid transferase"/>
    <property type="match status" value="1"/>
</dbReference>
<dbReference type="InterPro" id="IPR007507">
    <property type="entry name" value="Glycos_transf_N"/>
</dbReference>
<dbReference type="UniPathway" id="UPA00958"/>
<dbReference type="Gene3D" id="3.40.50.11720">
    <property type="entry name" value="3-Deoxy-D-manno-octulosonic-acid transferase, N-terminal domain"/>
    <property type="match status" value="1"/>
</dbReference>
<dbReference type="RefSeq" id="WP_011511569.1">
    <property type="nucleotide sequence ID" value="NC_007964.1"/>
</dbReference>
<dbReference type="Gene3D" id="3.40.50.2000">
    <property type="entry name" value="Glycogen Phosphorylase B"/>
    <property type="match status" value="1"/>
</dbReference>
<evidence type="ECO:0000256" key="8">
    <source>
        <dbReference type="ARBA" id="ARBA00031445"/>
    </source>
</evidence>
<sequence length="434" mass="47088">MPSSMPATLRLYSRLSAAAAPLTPALLKRRLKQGKEDPARIDERRGITRQPRPAGPLIWIHGASVGEVLAAAALIERLRALNIRILLTSGTVTSAAVVAKRFPPDIIHQYVPYDSPRFVARFLDHWQPGLALFVESDLWPNLILAGGARRLPMVLINGRMSHRSFPRWRRLSGTIAALLEQFDICLVQSGIDAERFTVLGSRNVITTGNLKLDVQAPPADEARLERLLFVTRGRPVVVAASTHPGEEEILLKTHRTLAVHFPLLLTVIVPRHPGRGEAIARMIAASGAQVARRSLEELPTARTDIYIADTMGELGLFYRLAPIVFMGGSLVPHGGQNPIEAVKLNASIVHGPHVFNFTDVYDALDRAGGARRAGDGEALTKQLGHLLNDSAARDAAATAAAQVVDRLGGALDRTLAALEPYLLQLRLERGAADA</sequence>
<feature type="site" description="Transition state stabilizer" evidence="11">
    <location>
        <position position="211"/>
    </location>
</feature>
<evidence type="ECO:0000259" key="13">
    <source>
        <dbReference type="Pfam" id="PF04413"/>
    </source>
</evidence>
<dbReference type="Proteomes" id="UP000001953">
    <property type="component" value="Chromosome"/>
</dbReference>
<dbReference type="CAZy" id="GT30">
    <property type="family name" value="Glycosyltransferase Family 30"/>
</dbReference>
<dbReference type="PANTHER" id="PTHR42755">
    <property type="entry name" value="3-DEOXY-MANNO-OCTULOSONATE CYTIDYLYLTRANSFERASE"/>
    <property type="match status" value="1"/>
</dbReference>
<dbReference type="FunFam" id="3.40.50.2000:FF:000032">
    <property type="entry name" value="3-deoxy-D-manno-octulosonic acid transferase"/>
    <property type="match status" value="1"/>
</dbReference>
<evidence type="ECO:0000256" key="12">
    <source>
        <dbReference type="RuleBase" id="RU365103"/>
    </source>
</evidence>
<keyword evidence="12" id="KW-0472">Membrane</keyword>
<dbReference type="KEGG" id="nha:Nham_3178"/>
<dbReference type="InterPro" id="IPR039901">
    <property type="entry name" value="Kdotransferase"/>
</dbReference>
<evidence type="ECO:0000256" key="9">
    <source>
        <dbReference type="ARBA" id="ARBA00049183"/>
    </source>
</evidence>
<dbReference type="GO" id="GO:0009244">
    <property type="term" value="P:lipopolysaccharide core region biosynthetic process"/>
    <property type="evidence" value="ECO:0007669"/>
    <property type="project" value="UniProtKB-UniRule"/>
</dbReference>
<dbReference type="EMBL" id="CP000319">
    <property type="protein sequence ID" value="ABE63913.1"/>
    <property type="molecule type" value="Genomic_DNA"/>
</dbReference>
<dbReference type="GO" id="GO:0043842">
    <property type="term" value="F:Kdo transferase activity"/>
    <property type="evidence" value="ECO:0007669"/>
    <property type="project" value="UniProtKB-EC"/>
</dbReference>
<feature type="site" description="Transition state stabilizer" evidence="11">
    <location>
        <position position="135"/>
    </location>
</feature>
<evidence type="ECO:0000256" key="7">
    <source>
        <dbReference type="ARBA" id="ARBA00022679"/>
    </source>
</evidence>
<feature type="domain" description="3-deoxy-D-manno-octulosonic-acid transferase N-terminal" evidence="13">
    <location>
        <begin position="40"/>
        <end position="213"/>
    </location>
</feature>
<evidence type="ECO:0000256" key="1">
    <source>
        <dbReference type="ARBA" id="ARBA00003394"/>
    </source>
</evidence>
<comment type="pathway">
    <text evidence="3 12">Bacterial outer membrane biogenesis; LPS core biosynthesis.</text>
</comment>
<evidence type="ECO:0000256" key="5">
    <source>
        <dbReference type="ARBA" id="ARBA00012621"/>
    </source>
</evidence>
<organism evidence="14 15">
    <name type="scientific">Nitrobacter hamburgensis (strain DSM 10229 / NCIMB 13809 / X14)</name>
    <dbReference type="NCBI Taxonomy" id="323097"/>
    <lineage>
        <taxon>Bacteria</taxon>
        <taxon>Pseudomonadati</taxon>
        <taxon>Pseudomonadota</taxon>
        <taxon>Alphaproteobacteria</taxon>
        <taxon>Hyphomicrobiales</taxon>
        <taxon>Nitrobacteraceae</taxon>
        <taxon>Nitrobacter</taxon>
    </lineage>
</organism>
<evidence type="ECO:0000313" key="15">
    <source>
        <dbReference type="Proteomes" id="UP000001953"/>
    </source>
</evidence>
<keyword evidence="7 12" id="KW-0808">Transferase</keyword>
<dbReference type="InterPro" id="IPR038107">
    <property type="entry name" value="Glycos_transf_N_sf"/>
</dbReference>
<dbReference type="HOGENOM" id="CLU_036146_1_1_5"/>
<dbReference type="eggNOG" id="COG1519">
    <property type="taxonomic scope" value="Bacteria"/>
</dbReference>
<dbReference type="AlphaFoldDB" id="Q1QIN4"/>
<protein>
    <recommendedName>
        <fullName evidence="6 12">3-deoxy-D-manno-octulosonic acid transferase</fullName>
        <shortName evidence="12">Kdo transferase</shortName>
        <ecNumber evidence="5 12">2.4.99.12</ecNumber>
    </recommendedName>
    <alternativeName>
        <fullName evidence="8 12">Lipid IV(A) 3-deoxy-D-manno-octulosonic acid transferase</fullName>
    </alternativeName>
</protein>
<dbReference type="Pfam" id="PF04413">
    <property type="entry name" value="Glycos_transf_N"/>
    <property type="match status" value="1"/>
</dbReference>
<name>Q1QIN4_NITHX</name>
<dbReference type="OrthoDB" id="9789797at2"/>
<accession>Q1QIN4</accession>
<evidence type="ECO:0000256" key="6">
    <source>
        <dbReference type="ARBA" id="ARBA00019077"/>
    </source>
</evidence>
<comment type="catalytic activity">
    <reaction evidence="9 12">
        <text>lipid IVA (E. coli) + CMP-3-deoxy-beta-D-manno-octulosonate = alpha-Kdo-(2-&gt;6)-lipid IVA (E. coli) + CMP + H(+)</text>
        <dbReference type="Rhea" id="RHEA:28066"/>
        <dbReference type="ChEBI" id="CHEBI:15378"/>
        <dbReference type="ChEBI" id="CHEBI:58603"/>
        <dbReference type="ChEBI" id="CHEBI:60364"/>
        <dbReference type="ChEBI" id="CHEBI:60377"/>
        <dbReference type="ChEBI" id="CHEBI:85987"/>
        <dbReference type="EC" id="2.4.99.12"/>
    </reaction>
</comment>
<evidence type="ECO:0000256" key="4">
    <source>
        <dbReference type="ARBA" id="ARBA00006380"/>
    </source>
</evidence>
<dbReference type="STRING" id="323097.Nham_3178"/>
<evidence type="ECO:0000256" key="3">
    <source>
        <dbReference type="ARBA" id="ARBA00004713"/>
    </source>
</evidence>